<accession>A0ABR0PE20</accession>
<evidence type="ECO:0000313" key="2">
    <source>
        <dbReference type="EMBL" id="KAK5819443.1"/>
    </source>
</evidence>
<feature type="compositionally biased region" description="Basic and acidic residues" evidence="1">
    <location>
        <begin position="67"/>
        <end position="76"/>
    </location>
</feature>
<dbReference type="PANTHER" id="PTHR33325">
    <property type="entry name" value="ZINC FINGER, CCHC-TYPE-RELATED"/>
    <property type="match status" value="1"/>
</dbReference>
<feature type="region of interest" description="Disordered" evidence="1">
    <location>
        <begin position="25"/>
        <end position="81"/>
    </location>
</feature>
<dbReference type="PANTHER" id="PTHR33325:SF11">
    <property type="entry name" value="COLD SHOCK DOMAIN-CONTAINING PROTEIN 4-LIKE"/>
    <property type="match status" value="1"/>
</dbReference>
<reference evidence="2 3" key="1">
    <citation type="submission" date="2023-03" db="EMBL/GenBank/DDBJ databases">
        <title>WGS of Gossypium arboreum.</title>
        <authorList>
            <person name="Yu D."/>
        </authorList>
    </citation>
    <scope>NUCLEOTIDE SEQUENCE [LARGE SCALE GENOMIC DNA]</scope>
    <source>
        <tissue evidence="2">Leaf</tissue>
    </source>
</reference>
<protein>
    <recommendedName>
        <fullName evidence="4">CCHC-type domain-containing protein</fullName>
    </recommendedName>
</protein>
<feature type="compositionally biased region" description="Basic residues" evidence="1">
    <location>
        <begin position="30"/>
        <end position="54"/>
    </location>
</feature>
<sequence>MKNHGIRPTGSAPFPEVNVAVHNNYDNRKYRGRGRGRGHNRGCGRGRISNRYHGGHNNDTSNHKKKNNNERQERRRQNNPSKIFENICYRCGMIGPWSHTCHTSEHLVKLYQASI</sequence>
<keyword evidence="3" id="KW-1185">Reference proteome</keyword>
<evidence type="ECO:0000313" key="3">
    <source>
        <dbReference type="Proteomes" id="UP001358586"/>
    </source>
</evidence>
<dbReference type="Proteomes" id="UP001358586">
    <property type="component" value="Chromosome 7"/>
</dbReference>
<evidence type="ECO:0000256" key="1">
    <source>
        <dbReference type="SAM" id="MobiDB-lite"/>
    </source>
</evidence>
<feature type="region of interest" description="Disordered" evidence="1">
    <location>
        <begin position="1"/>
        <end position="20"/>
    </location>
</feature>
<dbReference type="EMBL" id="JARKNE010000007">
    <property type="protein sequence ID" value="KAK5819443.1"/>
    <property type="molecule type" value="Genomic_DNA"/>
</dbReference>
<proteinExistence type="predicted"/>
<organism evidence="2 3">
    <name type="scientific">Gossypium arboreum</name>
    <name type="common">Tree cotton</name>
    <name type="synonym">Gossypium nanking</name>
    <dbReference type="NCBI Taxonomy" id="29729"/>
    <lineage>
        <taxon>Eukaryota</taxon>
        <taxon>Viridiplantae</taxon>
        <taxon>Streptophyta</taxon>
        <taxon>Embryophyta</taxon>
        <taxon>Tracheophyta</taxon>
        <taxon>Spermatophyta</taxon>
        <taxon>Magnoliopsida</taxon>
        <taxon>eudicotyledons</taxon>
        <taxon>Gunneridae</taxon>
        <taxon>Pentapetalae</taxon>
        <taxon>rosids</taxon>
        <taxon>malvids</taxon>
        <taxon>Malvales</taxon>
        <taxon>Malvaceae</taxon>
        <taxon>Malvoideae</taxon>
        <taxon>Gossypium</taxon>
    </lineage>
</organism>
<comment type="caution">
    <text evidence="2">The sequence shown here is derived from an EMBL/GenBank/DDBJ whole genome shotgun (WGS) entry which is preliminary data.</text>
</comment>
<evidence type="ECO:0008006" key="4">
    <source>
        <dbReference type="Google" id="ProtNLM"/>
    </source>
</evidence>
<gene>
    <name evidence="2" type="ORF">PVK06_024444</name>
</gene>
<name>A0ABR0PE20_GOSAR</name>